<dbReference type="AlphaFoldDB" id="A0A897N819"/>
<dbReference type="Pfam" id="PF23363">
    <property type="entry name" value="DUF7089"/>
    <property type="match status" value="1"/>
</dbReference>
<dbReference type="Proteomes" id="UP000663525">
    <property type="component" value="Chromosome"/>
</dbReference>
<dbReference type="GeneID" id="68856526"/>
<proteinExistence type="predicted"/>
<sequence length="258" mass="28216">MFAERSLPDAVDRIRAAHAPDALVLDVERDFETLPPASAEQLGLFVDSLDPVSYPRSWLPADAPELLVEYAGERFTVGAPGDGGVAWTRQTDPPVVLVKPRLSGSPEPFVQFLLAEALVQVGLEVPEQFLGFFEDRYREFASAVAGRLGPADTYQLAAALYEGYLGLHTRPVFAEWGDEHPQLYDAWVDAGERLQPRLSSLASDVASGRTEFGDAAELACSAIKHDLELPTPFGALNTDAYREHGADYALKWAEKTLD</sequence>
<dbReference type="EMBL" id="CP064787">
    <property type="protein sequence ID" value="QSG07305.1"/>
    <property type="molecule type" value="Genomic_DNA"/>
</dbReference>
<dbReference type="InterPro" id="IPR055515">
    <property type="entry name" value="DUF7089"/>
</dbReference>
<dbReference type="RefSeq" id="WP_229113747.1">
    <property type="nucleotide sequence ID" value="NZ_CP064787.1"/>
</dbReference>
<evidence type="ECO:0000313" key="2">
    <source>
        <dbReference type="Proteomes" id="UP000663525"/>
    </source>
</evidence>
<reference evidence="1" key="1">
    <citation type="submission" date="2020-11" db="EMBL/GenBank/DDBJ databases">
        <title>Carbohydrate-dependent, anaerobic sulfur respiration: A novel catabolism in halophilic archaea.</title>
        <authorList>
            <person name="Sorokin D.Y."/>
            <person name="Messina E."/>
            <person name="Smedile F."/>
            <person name="La Cono V."/>
            <person name="Hallsworth J.E."/>
            <person name="Yakimov M.M."/>
        </authorList>
    </citation>
    <scope>NUCLEOTIDE SEQUENCE</scope>
    <source>
        <strain evidence="1">HSR12-1</strain>
    </source>
</reference>
<name>A0A897N819_9EURY</name>
<gene>
    <name evidence="1" type="ORF">HSR121_2993</name>
</gene>
<evidence type="ECO:0000313" key="1">
    <source>
        <dbReference type="EMBL" id="QSG07305.1"/>
    </source>
</evidence>
<accession>A0A897N819</accession>
<organism evidence="1 2">
    <name type="scientific">Halapricum desulfuricans</name>
    <dbReference type="NCBI Taxonomy" id="2841257"/>
    <lineage>
        <taxon>Archaea</taxon>
        <taxon>Methanobacteriati</taxon>
        <taxon>Methanobacteriota</taxon>
        <taxon>Stenosarchaea group</taxon>
        <taxon>Halobacteria</taxon>
        <taxon>Halobacteriales</taxon>
        <taxon>Haloarculaceae</taxon>
        <taxon>Halapricum</taxon>
    </lineage>
</organism>
<protein>
    <submittedName>
        <fullName evidence="1">Uncharacterized protein</fullName>
    </submittedName>
</protein>